<evidence type="ECO:0000313" key="2">
    <source>
        <dbReference type="EMBL" id="CAG9326990.1"/>
    </source>
</evidence>
<reference evidence="2" key="1">
    <citation type="submission" date="2021-09" db="EMBL/GenBank/DDBJ databases">
        <authorList>
            <consortium name="AG Swart"/>
            <person name="Singh M."/>
            <person name="Singh A."/>
            <person name="Seah K."/>
            <person name="Emmerich C."/>
        </authorList>
    </citation>
    <scope>NUCLEOTIDE SEQUENCE</scope>
    <source>
        <strain evidence="2">ATCC30299</strain>
    </source>
</reference>
<accession>A0AAU9JN27</accession>
<gene>
    <name evidence="2" type="ORF">BSTOLATCC_MIC42249</name>
</gene>
<comment type="caution">
    <text evidence="2">The sequence shown here is derived from an EMBL/GenBank/DDBJ whole genome shotgun (WGS) entry which is preliminary data.</text>
</comment>
<keyword evidence="3" id="KW-1185">Reference proteome</keyword>
<sequence length="123" mass="14077">METSRCIEPECENKPDFVCQCTEPETSICRHHIADHTRDNPEGHPFSAITETLSASVPVILDSFDWKLSLPLSNNYEISNLPEAELKIKLSDESNCSFSYTRDQLHEFFMNLEIIQSQIDSLI</sequence>
<dbReference type="EMBL" id="CAJZBQ010000041">
    <property type="protein sequence ID" value="CAG9326990.1"/>
    <property type="molecule type" value="Genomic_DNA"/>
</dbReference>
<evidence type="ECO:0000259" key="1">
    <source>
        <dbReference type="PROSITE" id="PS51269"/>
    </source>
</evidence>
<dbReference type="Pfam" id="PF07258">
    <property type="entry name" value="COMM_domain"/>
    <property type="match status" value="1"/>
</dbReference>
<feature type="domain" description="COMM" evidence="1">
    <location>
        <begin position="60"/>
        <end position="123"/>
    </location>
</feature>
<protein>
    <recommendedName>
        <fullName evidence="1">COMM domain-containing protein</fullName>
    </recommendedName>
</protein>
<dbReference type="PROSITE" id="PS51269">
    <property type="entry name" value="COMM"/>
    <property type="match status" value="1"/>
</dbReference>
<evidence type="ECO:0000313" key="3">
    <source>
        <dbReference type="Proteomes" id="UP001162131"/>
    </source>
</evidence>
<organism evidence="2 3">
    <name type="scientific">Blepharisma stoltei</name>
    <dbReference type="NCBI Taxonomy" id="1481888"/>
    <lineage>
        <taxon>Eukaryota</taxon>
        <taxon>Sar</taxon>
        <taxon>Alveolata</taxon>
        <taxon>Ciliophora</taxon>
        <taxon>Postciliodesmatophora</taxon>
        <taxon>Heterotrichea</taxon>
        <taxon>Heterotrichida</taxon>
        <taxon>Blepharismidae</taxon>
        <taxon>Blepharisma</taxon>
    </lineage>
</organism>
<proteinExistence type="predicted"/>
<dbReference type="AlphaFoldDB" id="A0AAU9JN27"/>
<dbReference type="Proteomes" id="UP001162131">
    <property type="component" value="Unassembled WGS sequence"/>
</dbReference>
<dbReference type="InterPro" id="IPR017920">
    <property type="entry name" value="COMM"/>
</dbReference>
<name>A0AAU9JN27_9CILI</name>